<evidence type="ECO:0000256" key="2">
    <source>
        <dbReference type="ARBA" id="ARBA00022679"/>
    </source>
</evidence>
<proteinExistence type="inferred from homology"/>
<evidence type="ECO:0000256" key="1">
    <source>
        <dbReference type="ARBA" id="ARBA00007867"/>
    </source>
</evidence>
<dbReference type="InterPro" id="IPR030374">
    <property type="entry name" value="PABS"/>
</dbReference>
<dbReference type="GO" id="GO:0005829">
    <property type="term" value="C:cytosol"/>
    <property type="evidence" value="ECO:0007669"/>
    <property type="project" value="TreeGrafter"/>
</dbReference>
<dbReference type="InterPro" id="IPR029063">
    <property type="entry name" value="SAM-dependent_MTases_sf"/>
</dbReference>
<dbReference type="InterPro" id="IPR001045">
    <property type="entry name" value="Spermi_synthase"/>
</dbReference>
<feature type="domain" description="PABS" evidence="3">
    <location>
        <begin position="5"/>
        <end position="240"/>
    </location>
</feature>
<organism evidence="4">
    <name type="scientific">marine sediment metagenome</name>
    <dbReference type="NCBI Taxonomy" id="412755"/>
    <lineage>
        <taxon>unclassified sequences</taxon>
        <taxon>metagenomes</taxon>
        <taxon>ecological metagenomes</taxon>
    </lineage>
</organism>
<keyword evidence="2" id="KW-0808">Transferase</keyword>
<feature type="non-terminal residue" evidence="4">
    <location>
        <position position="359"/>
    </location>
</feature>
<protein>
    <recommendedName>
        <fullName evidence="3">PABS domain-containing protein</fullName>
    </recommendedName>
</protein>
<evidence type="ECO:0000313" key="4">
    <source>
        <dbReference type="EMBL" id="GAI71942.1"/>
    </source>
</evidence>
<comment type="similarity">
    <text evidence="1">Belongs to the spermidine/spermine synthase family.</text>
</comment>
<dbReference type="EMBL" id="BARW01001058">
    <property type="protein sequence ID" value="GAI71942.1"/>
    <property type="molecule type" value="Genomic_DNA"/>
</dbReference>
<dbReference type="CDD" id="cd02440">
    <property type="entry name" value="AdoMet_MTases"/>
    <property type="match status" value="1"/>
</dbReference>
<gene>
    <name evidence="4" type="ORF">S12H4_03674</name>
</gene>
<dbReference type="GO" id="GO:0004766">
    <property type="term" value="F:spermidine synthase activity"/>
    <property type="evidence" value="ECO:0007669"/>
    <property type="project" value="TreeGrafter"/>
</dbReference>
<dbReference type="Gene3D" id="3.40.50.150">
    <property type="entry name" value="Vaccinia Virus protein VP39"/>
    <property type="match status" value="1"/>
</dbReference>
<evidence type="ECO:0000259" key="3">
    <source>
        <dbReference type="PROSITE" id="PS51006"/>
    </source>
</evidence>
<dbReference type="PROSITE" id="PS51006">
    <property type="entry name" value="PABS_2"/>
    <property type="match status" value="1"/>
</dbReference>
<accession>X1QTN9</accession>
<dbReference type="AlphaFoldDB" id="X1QTN9"/>
<dbReference type="PANTHER" id="PTHR11558">
    <property type="entry name" value="SPERMIDINE/SPERMINE SYNTHASE"/>
    <property type="match status" value="1"/>
</dbReference>
<dbReference type="GO" id="GO:0008295">
    <property type="term" value="P:spermidine biosynthetic process"/>
    <property type="evidence" value="ECO:0007669"/>
    <property type="project" value="TreeGrafter"/>
</dbReference>
<dbReference type="PANTHER" id="PTHR11558:SF11">
    <property type="entry name" value="SPERMIDINE SYNTHASE"/>
    <property type="match status" value="1"/>
</dbReference>
<dbReference type="SUPFAM" id="SSF53335">
    <property type="entry name" value="S-adenosyl-L-methionine-dependent methyltransferases"/>
    <property type="match status" value="1"/>
</dbReference>
<dbReference type="Pfam" id="PF01564">
    <property type="entry name" value="Spermine_synth"/>
    <property type="match status" value="1"/>
</dbReference>
<name>X1QTN9_9ZZZZ</name>
<reference evidence="4" key="1">
    <citation type="journal article" date="2014" name="Front. Microbiol.">
        <title>High frequency of phylogenetically diverse reductive dehalogenase-homologous genes in deep subseafloor sedimentary metagenomes.</title>
        <authorList>
            <person name="Kawai M."/>
            <person name="Futagami T."/>
            <person name="Toyoda A."/>
            <person name="Takaki Y."/>
            <person name="Nishi S."/>
            <person name="Hori S."/>
            <person name="Arai W."/>
            <person name="Tsubouchi T."/>
            <person name="Morono Y."/>
            <person name="Uchiyama I."/>
            <person name="Ito T."/>
            <person name="Fujiyama A."/>
            <person name="Inagaki F."/>
            <person name="Takami H."/>
        </authorList>
    </citation>
    <scope>NUCLEOTIDE SEQUENCE</scope>
    <source>
        <strain evidence="4">Expedition CK06-06</strain>
    </source>
</reference>
<sequence length="359" mass="40892">MKNPMVLPPSMFRTPTRSDKILYYKETSQGTVIVSEDRFTRIRACYINNSAVCGTTYDALKVVKMLGHLPFFINPDAQNALIIGFGIGITASAVAEHDVGQIDCIEICPGVKDAAKFFSTFNNDVIQNPKINFIGGDGRNYILLTNKKYDIISCDPTHPTLGCNNLYTKEYFQLCKSILNENGVMCQFLPLHKLSLNEFKILIKTFSSVFPHTTVWLAHSHGILVATDHEPDIDFTILRNNLQNLQDDILFDPYLFTISLLCDEDATNRFTKGATINTDNNPYLEFFTPNSIKRENWDINLSALIKFRIDPQKIITNIDDKDKLNRYLIAQKYFLNGLIYKNRGDIRNLIESFKMALET</sequence>
<comment type="caution">
    <text evidence="4">The sequence shown here is derived from an EMBL/GenBank/DDBJ whole genome shotgun (WGS) entry which is preliminary data.</text>
</comment>